<dbReference type="AlphaFoldDB" id="A0A6N3HEC4"/>
<feature type="transmembrane region" description="Helical" evidence="1">
    <location>
        <begin position="379"/>
        <end position="396"/>
    </location>
</feature>
<keyword evidence="1" id="KW-0812">Transmembrane</keyword>
<feature type="transmembrane region" description="Helical" evidence="1">
    <location>
        <begin position="311"/>
        <end position="328"/>
    </location>
</feature>
<protein>
    <recommendedName>
        <fullName evidence="2">DUF7657 domain-containing protein</fullName>
    </recommendedName>
</protein>
<feature type="transmembrane region" description="Helical" evidence="1">
    <location>
        <begin position="403"/>
        <end position="421"/>
    </location>
</feature>
<feature type="domain" description="DUF7657" evidence="2">
    <location>
        <begin position="10"/>
        <end position="395"/>
    </location>
</feature>
<keyword evidence="1" id="KW-0472">Membrane</keyword>
<evidence type="ECO:0000259" key="2">
    <source>
        <dbReference type="Pfam" id="PF24677"/>
    </source>
</evidence>
<dbReference type="RefSeq" id="WP_156567146.1">
    <property type="nucleotide sequence ID" value="NZ_CACRTZ010000037.1"/>
</dbReference>
<evidence type="ECO:0000313" key="3">
    <source>
        <dbReference type="EMBL" id="VYU74812.1"/>
    </source>
</evidence>
<feature type="transmembrane region" description="Helical" evidence="1">
    <location>
        <begin position="210"/>
        <end position="226"/>
    </location>
</feature>
<organism evidence="3">
    <name type="scientific">Phytobacter massiliensis</name>
    <dbReference type="NCBI Taxonomy" id="1485952"/>
    <lineage>
        <taxon>Bacteria</taxon>
        <taxon>Pseudomonadati</taxon>
        <taxon>Pseudomonadota</taxon>
        <taxon>Gammaproteobacteria</taxon>
        <taxon>Enterobacterales</taxon>
        <taxon>Enterobacteriaceae</taxon>
        <taxon>Phytobacter</taxon>
    </lineage>
</organism>
<reference evidence="3" key="1">
    <citation type="submission" date="2019-11" db="EMBL/GenBank/DDBJ databases">
        <authorList>
            <person name="Feng L."/>
        </authorList>
    </citation>
    <scope>NUCLEOTIDE SEQUENCE</scope>
    <source>
        <strain evidence="3">EMassiliensisLFYP7</strain>
    </source>
</reference>
<feature type="transmembrane region" description="Helical" evidence="1">
    <location>
        <begin position="340"/>
        <end position="359"/>
    </location>
</feature>
<dbReference type="EMBL" id="CACRTZ010000037">
    <property type="protein sequence ID" value="VYU74812.1"/>
    <property type="molecule type" value="Genomic_DNA"/>
</dbReference>
<keyword evidence="1" id="KW-1133">Transmembrane helix</keyword>
<dbReference type="Pfam" id="PF24677">
    <property type="entry name" value="DUF7657"/>
    <property type="match status" value="1"/>
</dbReference>
<feature type="transmembrane region" description="Helical" evidence="1">
    <location>
        <begin position="186"/>
        <end position="204"/>
    </location>
</feature>
<dbReference type="InterPro" id="IPR056074">
    <property type="entry name" value="DUF7657"/>
</dbReference>
<feature type="transmembrane region" description="Helical" evidence="1">
    <location>
        <begin position="107"/>
        <end position="129"/>
    </location>
</feature>
<evidence type="ECO:0000256" key="1">
    <source>
        <dbReference type="SAM" id="Phobius"/>
    </source>
</evidence>
<name>A0A6N3HEC4_9ENTR</name>
<feature type="transmembrane region" description="Helical" evidence="1">
    <location>
        <begin position="427"/>
        <end position="446"/>
    </location>
</feature>
<sequence length="593" mass="66420">MKFLNINNPRFYLLVCLVLGVIYVCNAWSPSSYSIALNGIGVDVQPDFGKPRAIRSDEWVVQTPLTQALVNNGFERVNTSSIYKEDLRINYGLPIFDWGLIFKPTQWGYLVLPPAYGFSFYYFSLFAFFLIGFQKIIRIMGADEPSAFLLSLAFYFTGSVQFWWTVNAATFAFFPWVLYSLYKIKFSPVYAVALFWFLVCWQVGNLYPPFTYALLLVAVVWIWNVIDLRTLKLRDIALAGVAGIAAVVVVYLYFHDYIGLMKDTVYPGVRSENGGSVLSWPMLETLLFPSLWFDRHYDLLAWTENNNICQFSTWATILPVLVLFFTDYKKARFSLSLKPLDRFLIPALCVAVMAAWTLLPIPASVGKYLLLDKVPAVRLMLGLGLVFNILAVIALVRNPLKLTPLRVAIFAVAYIALFIALKGGVKNARVEIITLAIGALACLGAMRLQQKAMLALSAVTAIYALGVFFAFNPLQDAKPIFHKHYQTPATAAYEQQAKEYGVVVAAMSGSIINGLGYPAGNHVLTTPQLAFWYQKFPDIDKAEMNAIFNRYAHIHLIPGSDIIELNGADVIAVPQRCFMSGVDAPCKNVTIKK</sequence>
<feature type="transmembrane region" description="Helical" evidence="1">
    <location>
        <begin position="453"/>
        <end position="471"/>
    </location>
</feature>
<proteinExistence type="predicted"/>
<feature type="transmembrane region" description="Helical" evidence="1">
    <location>
        <begin position="233"/>
        <end position="254"/>
    </location>
</feature>
<feature type="transmembrane region" description="Helical" evidence="1">
    <location>
        <begin position="12"/>
        <end position="29"/>
    </location>
</feature>
<gene>
    <name evidence="3" type="ORF">EMLFYP7_03856</name>
</gene>
<accession>A0A6N3HEC4</accession>